<dbReference type="EMBL" id="AJWY01012195">
    <property type="protein sequence ID" value="EKC50615.1"/>
    <property type="molecule type" value="Genomic_DNA"/>
</dbReference>
<organism evidence="2">
    <name type="scientific">human gut metagenome</name>
    <dbReference type="NCBI Taxonomy" id="408170"/>
    <lineage>
        <taxon>unclassified sequences</taxon>
        <taxon>metagenomes</taxon>
        <taxon>organismal metagenomes</taxon>
    </lineage>
</organism>
<accession>K1SA66</accession>
<name>K1SA66_9ZZZZ</name>
<dbReference type="AlphaFoldDB" id="K1SA66"/>
<keyword evidence="2" id="KW-0131">Cell cycle</keyword>
<keyword evidence="2" id="KW-0132">Cell division</keyword>
<comment type="caution">
    <text evidence="2">The sequence shown here is derived from an EMBL/GenBank/DDBJ whole genome shotgun (WGS) entry which is preliminary data.</text>
</comment>
<reference evidence="2" key="1">
    <citation type="journal article" date="2013" name="Environ. Microbiol.">
        <title>Microbiota from the distal guts of lean and obese adolescents exhibit partial functional redundancy besides clear differences in community structure.</title>
        <authorList>
            <person name="Ferrer M."/>
            <person name="Ruiz A."/>
            <person name="Lanza F."/>
            <person name="Haange S.B."/>
            <person name="Oberbach A."/>
            <person name="Till H."/>
            <person name="Bargiela R."/>
            <person name="Campoy C."/>
            <person name="Segura M.T."/>
            <person name="Richter M."/>
            <person name="von Bergen M."/>
            <person name="Seifert J."/>
            <person name="Suarez A."/>
        </authorList>
    </citation>
    <scope>NUCLEOTIDE SEQUENCE</scope>
</reference>
<evidence type="ECO:0000256" key="1">
    <source>
        <dbReference type="SAM" id="MobiDB-lite"/>
    </source>
</evidence>
<proteinExistence type="predicted"/>
<protein>
    <submittedName>
        <fullName evidence="2">Cell division septal protein</fullName>
    </submittedName>
</protein>
<feature type="region of interest" description="Disordered" evidence="1">
    <location>
        <begin position="32"/>
        <end position="75"/>
    </location>
</feature>
<evidence type="ECO:0000313" key="2">
    <source>
        <dbReference type="EMBL" id="EKC50615.1"/>
    </source>
</evidence>
<feature type="compositionally biased region" description="Basic and acidic residues" evidence="1">
    <location>
        <begin position="32"/>
        <end position="45"/>
    </location>
</feature>
<feature type="non-terminal residue" evidence="2">
    <location>
        <position position="1"/>
    </location>
</feature>
<gene>
    <name evidence="2" type="ORF">LEA_17792</name>
</gene>
<feature type="compositionally biased region" description="Polar residues" evidence="1">
    <location>
        <begin position="46"/>
        <end position="55"/>
    </location>
</feature>
<dbReference type="GO" id="GO:0051301">
    <property type="term" value="P:cell division"/>
    <property type="evidence" value="ECO:0007669"/>
    <property type="project" value="UniProtKB-KW"/>
</dbReference>
<sequence>KNLIEKGEFDGEKGTLILSQLRENAYNMKVTFRPDYDDASSKDDTSGGNTNSGGEISSEPEAVPGDTTDPEEPAE</sequence>